<dbReference type="InterPro" id="IPR003710">
    <property type="entry name" value="ApbA"/>
</dbReference>
<dbReference type="InterPro" id="IPR036291">
    <property type="entry name" value="NAD(P)-bd_dom_sf"/>
</dbReference>
<reference evidence="7" key="1">
    <citation type="submission" date="2024-07" db="EMBL/GenBank/DDBJ databases">
        <authorList>
            <person name="Kim Y.J."/>
            <person name="Jeong J.Y."/>
        </authorList>
    </citation>
    <scope>NUCLEOTIDE SEQUENCE</scope>
    <source>
        <strain evidence="7">GIHE-MW2</strain>
    </source>
</reference>
<evidence type="ECO:0000259" key="6">
    <source>
        <dbReference type="Pfam" id="PF08546"/>
    </source>
</evidence>
<dbReference type="Pfam" id="PF02558">
    <property type="entry name" value="ApbA"/>
    <property type="match status" value="1"/>
</dbReference>
<evidence type="ECO:0000256" key="3">
    <source>
        <dbReference type="ARBA" id="ARBA00023002"/>
    </source>
</evidence>
<dbReference type="NCBIfam" id="NF004887">
    <property type="entry name" value="PRK06249.1"/>
    <property type="match status" value="1"/>
</dbReference>
<keyword evidence="3 4" id="KW-0560">Oxidoreductase</keyword>
<dbReference type="InterPro" id="IPR013328">
    <property type="entry name" value="6PGD_dom2"/>
</dbReference>
<dbReference type="NCBIfam" id="TIGR00745">
    <property type="entry name" value="apbA_panE"/>
    <property type="match status" value="1"/>
</dbReference>
<dbReference type="GO" id="GO:0008677">
    <property type="term" value="F:2-dehydropantoate 2-reductase activity"/>
    <property type="evidence" value="ECO:0007669"/>
    <property type="project" value="UniProtKB-EC"/>
</dbReference>
<dbReference type="InterPro" id="IPR051402">
    <property type="entry name" value="KPR-Related"/>
</dbReference>
<dbReference type="InterPro" id="IPR013752">
    <property type="entry name" value="KPA_reductase"/>
</dbReference>
<feature type="domain" description="Ketopantoate reductase C-terminal" evidence="6">
    <location>
        <begin position="184"/>
        <end position="306"/>
    </location>
</feature>
<dbReference type="SUPFAM" id="SSF51735">
    <property type="entry name" value="NAD(P)-binding Rossmann-fold domains"/>
    <property type="match status" value="1"/>
</dbReference>
<dbReference type="InterPro" id="IPR013332">
    <property type="entry name" value="KPR_N"/>
</dbReference>
<comment type="similarity">
    <text evidence="1 4">Belongs to the ketopantoate reductase family.</text>
</comment>
<dbReference type="PANTHER" id="PTHR21708:SF26">
    <property type="entry name" value="2-DEHYDROPANTOATE 2-REDUCTASE"/>
    <property type="match status" value="1"/>
</dbReference>
<dbReference type="PANTHER" id="PTHR21708">
    <property type="entry name" value="PROBABLE 2-DEHYDROPANTOATE 2-REDUCTASE"/>
    <property type="match status" value="1"/>
</dbReference>
<protein>
    <recommendedName>
        <fullName evidence="4">2-dehydropantoate 2-reductase</fullName>
        <ecNumber evidence="4">1.1.1.169</ecNumber>
    </recommendedName>
    <alternativeName>
        <fullName evidence="4">Ketopantoate reductase</fullName>
    </alternativeName>
</protein>
<dbReference type="RefSeq" id="WP_054466545.1">
    <property type="nucleotide sequence ID" value="NZ_CP159837.1"/>
</dbReference>
<dbReference type="InterPro" id="IPR008927">
    <property type="entry name" value="6-PGluconate_DH-like_C_sf"/>
</dbReference>
<gene>
    <name evidence="7" type="ORF">ABWT76_001004</name>
</gene>
<dbReference type="Pfam" id="PF08546">
    <property type="entry name" value="ApbA_C"/>
    <property type="match status" value="1"/>
</dbReference>
<dbReference type="Gene3D" id="3.40.50.720">
    <property type="entry name" value="NAD(P)-binding Rossmann-like Domain"/>
    <property type="match status" value="1"/>
</dbReference>
<dbReference type="Gene3D" id="1.10.1040.10">
    <property type="entry name" value="N-(1-d-carboxylethyl)-l-norvaline Dehydrogenase, domain 2"/>
    <property type="match status" value="1"/>
</dbReference>
<organism evidence="7">
    <name type="scientific">Planktothricoides raciborskii GIHE-MW2</name>
    <dbReference type="NCBI Taxonomy" id="2792601"/>
    <lineage>
        <taxon>Bacteria</taxon>
        <taxon>Bacillati</taxon>
        <taxon>Cyanobacteriota</taxon>
        <taxon>Cyanophyceae</taxon>
        <taxon>Oscillatoriophycideae</taxon>
        <taxon>Oscillatoriales</taxon>
        <taxon>Oscillatoriaceae</taxon>
        <taxon>Planktothricoides</taxon>
    </lineage>
</organism>
<accession>A0AAU8JG33</accession>
<feature type="domain" description="Ketopantoate reductase N-terminal" evidence="5">
    <location>
        <begin position="6"/>
        <end position="153"/>
    </location>
</feature>
<dbReference type="SUPFAM" id="SSF48179">
    <property type="entry name" value="6-phosphogluconate dehydrogenase C-terminal domain-like"/>
    <property type="match status" value="1"/>
</dbReference>
<dbReference type="AlphaFoldDB" id="A0AAU8JG33"/>
<name>A0AAU8JG33_9CYAN</name>
<sequence>MTNHSYAIIGTGAIGGFYGGLLQKAGFEVHFLLNTDYEYVRKNGLVIESKDGDFTLEQVNAYQNVQEMPPCDVVVVALKTTQNHLLPQLLPPLLKENTMIVLLQNGLGAEEFLANFIPHHPIIGGLCFVCSNKVGPGHIRHLDYGVITLAEYSPNGQPAGITENLRVIARDFEQAQIATILNEDLILTRWKKLVWNVPYNGLSVILNADTNQLMANKHIRHLAEDLMREVVAGAAAFGRTIPDVFIEKMLDHTEKMKPYLTSMKLDCDRGNPLEVEAILGNPLRMAKLAGVDLPRMWMLYQQLKFIDTQNSRCQPRSINTH</sequence>
<evidence type="ECO:0000259" key="5">
    <source>
        <dbReference type="Pfam" id="PF02558"/>
    </source>
</evidence>
<dbReference type="FunFam" id="1.10.1040.10:FF:000017">
    <property type="entry name" value="2-dehydropantoate 2-reductase"/>
    <property type="match status" value="1"/>
</dbReference>
<dbReference type="GO" id="GO:0005737">
    <property type="term" value="C:cytoplasm"/>
    <property type="evidence" value="ECO:0007669"/>
    <property type="project" value="TreeGrafter"/>
</dbReference>
<dbReference type="GO" id="GO:0015940">
    <property type="term" value="P:pantothenate biosynthetic process"/>
    <property type="evidence" value="ECO:0007669"/>
    <property type="project" value="UniProtKB-KW"/>
</dbReference>
<evidence type="ECO:0000256" key="1">
    <source>
        <dbReference type="ARBA" id="ARBA00007870"/>
    </source>
</evidence>
<keyword evidence="2 4" id="KW-0521">NADP</keyword>
<evidence type="ECO:0000256" key="2">
    <source>
        <dbReference type="ARBA" id="ARBA00022857"/>
    </source>
</evidence>
<dbReference type="EMBL" id="CP159837">
    <property type="protein sequence ID" value="XCM38172.1"/>
    <property type="molecule type" value="Genomic_DNA"/>
</dbReference>
<keyword evidence="4" id="KW-0566">Pantothenate biosynthesis</keyword>
<comment type="pathway">
    <text evidence="4">Cofactor biosynthesis; (R)-pantothenate biosynthesis; (R)-pantoate from 3-methyl-2-oxobutanoate: step 2/2.</text>
</comment>
<evidence type="ECO:0000313" key="7">
    <source>
        <dbReference type="EMBL" id="XCM38172.1"/>
    </source>
</evidence>
<proteinExistence type="inferred from homology"/>
<dbReference type="EC" id="1.1.1.169" evidence="4"/>
<comment type="catalytic activity">
    <reaction evidence="4">
        <text>(R)-pantoate + NADP(+) = 2-dehydropantoate + NADPH + H(+)</text>
        <dbReference type="Rhea" id="RHEA:16233"/>
        <dbReference type="ChEBI" id="CHEBI:11561"/>
        <dbReference type="ChEBI" id="CHEBI:15378"/>
        <dbReference type="ChEBI" id="CHEBI:15980"/>
        <dbReference type="ChEBI" id="CHEBI:57783"/>
        <dbReference type="ChEBI" id="CHEBI:58349"/>
        <dbReference type="EC" id="1.1.1.169"/>
    </reaction>
</comment>
<comment type="function">
    <text evidence="4">Catalyzes the NADPH-dependent reduction of ketopantoate into pantoic acid.</text>
</comment>
<evidence type="ECO:0000256" key="4">
    <source>
        <dbReference type="RuleBase" id="RU362068"/>
    </source>
</evidence>